<evidence type="ECO:0000256" key="1">
    <source>
        <dbReference type="SAM" id="MobiDB-lite"/>
    </source>
</evidence>
<sequence>MASDLCCADPRRMDSPDLQPARHASLDHKKRFQSLPRNKRLSTEDRMELNRIFVGASLPEDHPHAIPLSNRRPILFTKIIRSPSFSRKLKRQLSRTSLVKSKSLVSLRAHPVKLLHRRSRMKSKVYLVDNVMDKNAVSPSEYDSDARSVCITSTRFNTDARQRVVTPVNEFARQNITGFQ</sequence>
<proteinExistence type="predicted"/>
<gene>
    <name evidence="2" type="ORF">KVT40_009297</name>
</gene>
<reference evidence="2" key="1">
    <citation type="submission" date="2021-07" db="EMBL/GenBank/DDBJ databases">
        <title>Elsinoe batatas strain:CRI-CJ2 Genome sequencing and assembly.</title>
        <authorList>
            <person name="Huang L."/>
        </authorList>
    </citation>
    <scope>NUCLEOTIDE SEQUENCE</scope>
    <source>
        <strain evidence="2">CRI-CJ2</strain>
    </source>
</reference>
<organism evidence="2 3">
    <name type="scientific">Elsinoe batatas</name>
    <dbReference type="NCBI Taxonomy" id="2601811"/>
    <lineage>
        <taxon>Eukaryota</taxon>
        <taxon>Fungi</taxon>
        <taxon>Dikarya</taxon>
        <taxon>Ascomycota</taxon>
        <taxon>Pezizomycotina</taxon>
        <taxon>Dothideomycetes</taxon>
        <taxon>Dothideomycetidae</taxon>
        <taxon>Myriangiales</taxon>
        <taxon>Elsinoaceae</taxon>
        <taxon>Elsinoe</taxon>
    </lineage>
</organism>
<comment type="caution">
    <text evidence="2">The sequence shown here is derived from an EMBL/GenBank/DDBJ whole genome shotgun (WGS) entry which is preliminary data.</text>
</comment>
<dbReference type="AlphaFoldDB" id="A0A8K0PAX7"/>
<feature type="region of interest" description="Disordered" evidence="1">
    <location>
        <begin position="1"/>
        <end position="23"/>
    </location>
</feature>
<dbReference type="Proteomes" id="UP000809789">
    <property type="component" value="Unassembled WGS sequence"/>
</dbReference>
<accession>A0A8K0PAX7</accession>
<dbReference type="EMBL" id="JAESVG020000012">
    <property type="protein sequence ID" value="KAG8622786.1"/>
    <property type="molecule type" value="Genomic_DNA"/>
</dbReference>
<dbReference type="OrthoDB" id="3437384at2759"/>
<keyword evidence="3" id="KW-1185">Reference proteome</keyword>
<protein>
    <submittedName>
        <fullName evidence="2">Uncharacterized protein</fullName>
    </submittedName>
</protein>
<evidence type="ECO:0000313" key="3">
    <source>
        <dbReference type="Proteomes" id="UP000809789"/>
    </source>
</evidence>
<evidence type="ECO:0000313" key="2">
    <source>
        <dbReference type="EMBL" id="KAG8622786.1"/>
    </source>
</evidence>
<name>A0A8K0PAX7_9PEZI</name>